<feature type="compositionally biased region" description="Basic residues" evidence="4">
    <location>
        <begin position="1"/>
        <end position="13"/>
    </location>
</feature>
<evidence type="ECO:0000259" key="5">
    <source>
        <dbReference type="PROSITE" id="PS51077"/>
    </source>
</evidence>
<dbReference type="InterPro" id="IPR005471">
    <property type="entry name" value="Tscrpt_reg_IclR_N"/>
</dbReference>
<dbReference type="Gene3D" id="3.30.450.40">
    <property type="match status" value="1"/>
</dbReference>
<dbReference type="PROSITE" id="PS51078">
    <property type="entry name" value="ICLR_ED"/>
    <property type="match status" value="1"/>
</dbReference>
<evidence type="ECO:0000313" key="8">
    <source>
        <dbReference type="Proteomes" id="UP000298649"/>
    </source>
</evidence>
<dbReference type="InterPro" id="IPR036390">
    <property type="entry name" value="WH_DNA-bd_sf"/>
</dbReference>
<dbReference type="SUPFAM" id="SSF46785">
    <property type="entry name" value="Winged helix' DNA-binding domain"/>
    <property type="match status" value="1"/>
</dbReference>
<name>A0A4D7YNQ0_AGRTU</name>
<accession>A0A4D7YNQ0</accession>
<dbReference type="InterPro" id="IPR050707">
    <property type="entry name" value="HTH_MetabolicPath_Reg"/>
</dbReference>
<dbReference type="PROSITE" id="PS51077">
    <property type="entry name" value="HTH_ICLR"/>
    <property type="match status" value="1"/>
</dbReference>
<dbReference type="Pfam" id="PF01614">
    <property type="entry name" value="IclR_C"/>
    <property type="match status" value="1"/>
</dbReference>
<evidence type="ECO:0000256" key="1">
    <source>
        <dbReference type="ARBA" id="ARBA00023015"/>
    </source>
</evidence>
<protein>
    <submittedName>
        <fullName evidence="7">IclR family transcriptional regulator</fullName>
    </submittedName>
</protein>
<feature type="domain" description="IclR-ED" evidence="6">
    <location>
        <begin position="85"/>
        <end position="268"/>
    </location>
</feature>
<dbReference type="Proteomes" id="UP000298649">
    <property type="component" value="Plasmid pAtCFBP7129b"/>
</dbReference>
<keyword evidence="1" id="KW-0805">Transcription regulation</keyword>
<keyword evidence="2" id="KW-0238">DNA-binding</keyword>
<dbReference type="SMART" id="SM00346">
    <property type="entry name" value="HTH_ICLR"/>
    <property type="match status" value="1"/>
</dbReference>
<dbReference type="Pfam" id="PF09339">
    <property type="entry name" value="HTH_IclR"/>
    <property type="match status" value="1"/>
</dbReference>
<evidence type="ECO:0000256" key="3">
    <source>
        <dbReference type="ARBA" id="ARBA00023163"/>
    </source>
</evidence>
<sequence>MQQTVRKRGRPKGAKPTQPAANIQALARALDVLEALAFHDGVTLTELSNYLDQSPATLHRILATLENRRYVESNTERQEWFVGPEAFRLGSAFLRRTNIVERSRQVMRDLMARTGETSNLGIERDGDVLFISQVETHDTIRAFFPPGTRSPLHASGIGKALLSNFGDDRLEAFLKTATFIRFTDKTIANVKELRESIQQTRRLGYSFDDEERTIGMRCVAASIVNSYGEAVAGISVSGPTIRMPDKRVREIGQLVSDAANEISRQLGSPLLSLPRHRD</sequence>
<feature type="region of interest" description="Disordered" evidence="4">
    <location>
        <begin position="1"/>
        <end position="20"/>
    </location>
</feature>
<dbReference type="RefSeq" id="WP_137006419.1">
    <property type="nucleotide sequence ID" value="NZ_CP039925.1"/>
</dbReference>
<dbReference type="SUPFAM" id="SSF55781">
    <property type="entry name" value="GAF domain-like"/>
    <property type="match status" value="1"/>
</dbReference>
<dbReference type="Gene3D" id="1.10.10.10">
    <property type="entry name" value="Winged helix-like DNA-binding domain superfamily/Winged helix DNA-binding domain"/>
    <property type="match status" value="1"/>
</dbReference>
<gene>
    <name evidence="7" type="ORF">CFBP7129_28415</name>
</gene>
<dbReference type="InterPro" id="IPR014757">
    <property type="entry name" value="Tscrpt_reg_IclR_C"/>
</dbReference>
<proteinExistence type="predicted"/>
<evidence type="ECO:0000313" key="7">
    <source>
        <dbReference type="EMBL" id="QCL98115.1"/>
    </source>
</evidence>
<dbReference type="GO" id="GO:0003700">
    <property type="term" value="F:DNA-binding transcription factor activity"/>
    <property type="evidence" value="ECO:0007669"/>
    <property type="project" value="TreeGrafter"/>
</dbReference>
<evidence type="ECO:0000256" key="2">
    <source>
        <dbReference type="ARBA" id="ARBA00023125"/>
    </source>
</evidence>
<dbReference type="AlphaFoldDB" id="A0A4D7YNQ0"/>
<evidence type="ECO:0000256" key="4">
    <source>
        <dbReference type="SAM" id="MobiDB-lite"/>
    </source>
</evidence>
<dbReference type="GO" id="GO:0003677">
    <property type="term" value="F:DNA binding"/>
    <property type="evidence" value="ECO:0007669"/>
    <property type="project" value="UniProtKB-KW"/>
</dbReference>
<dbReference type="NCBIfam" id="NF045644">
    <property type="entry name" value="TransRegBhcR"/>
    <property type="match status" value="1"/>
</dbReference>
<dbReference type="EMBL" id="CP039925">
    <property type="protein sequence ID" value="QCL98115.1"/>
    <property type="molecule type" value="Genomic_DNA"/>
</dbReference>
<dbReference type="InterPro" id="IPR054844">
    <property type="entry name" value="TransRegBhcR"/>
</dbReference>
<geneLocation type="plasmid" evidence="8">
    <name>patcfbp7129b</name>
</geneLocation>
<dbReference type="InterPro" id="IPR029016">
    <property type="entry name" value="GAF-like_dom_sf"/>
</dbReference>
<evidence type="ECO:0000259" key="6">
    <source>
        <dbReference type="PROSITE" id="PS51078"/>
    </source>
</evidence>
<feature type="domain" description="HTH iclR-type" evidence="5">
    <location>
        <begin position="23"/>
        <end position="84"/>
    </location>
</feature>
<keyword evidence="7" id="KW-0614">Plasmid</keyword>
<dbReference type="PANTHER" id="PTHR30136:SF24">
    <property type="entry name" value="HTH-TYPE TRANSCRIPTIONAL REPRESSOR ALLR"/>
    <property type="match status" value="1"/>
</dbReference>
<organism evidence="7 8">
    <name type="scientific">Agrobacterium tumefaciens</name>
    <dbReference type="NCBI Taxonomy" id="358"/>
    <lineage>
        <taxon>Bacteria</taxon>
        <taxon>Pseudomonadati</taxon>
        <taxon>Pseudomonadota</taxon>
        <taxon>Alphaproteobacteria</taxon>
        <taxon>Hyphomicrobiales</taxon>
        <taxon>Rhizobiaceae</taxon>
        <taxon>Rhizobium/Agrobacterium group</taxon>
        <taxon>Agrobacterium</taxon>
        <taxon>Agrobacterium tumefaciens complex</taxon>
    </lineage>
</organism>
<dbReference type="InterPro" id="IPR036388">
    <property type="entry name" value="WH-like_DNA-bd_sf"/>
</dbReference>
<dbReference type="GO" id="GO:0045892">
    <property type="term" value="P:negative regulation of DNA-templated transcription"/>
    <property type="evidence" value="ECO:0007669"/>
    <property type="project" value="TreeGrafter"/>
</dbReference>
<reference evidence="7 8" key="1">
    <citation type="submission" date="2019-04" db="EMBL/GenBank/DDBJ databases">
        <title>Complete genome sequence of Agrobacterium tumefaciens CFBP7129.</title>
        <authorList>
            <person name="Haryono M."/>
            <person name="Lin Y.-C."/>
            <person name="Lai E.-M."/>
            <person name="Kuo C.-H."/>
        </authorList>
    </citation>
    <scope>NUCLEOTIDE SEQUENCE [LARGE SCALE GENOMIC DNA]</scope>
    <source>
        <strain evidence="7 8">CFBP7129</strain>
        <plasmid evidence="8">patcfbp7129b</plasmid>
    </source>
</reference>
<dbReference type="PANTHER" id="PTHR30136">
    <property type="entry name" value="HELIX-TURN-HELIX TRANSCRIPTIONAL REGULATOR, ICLR FAMILY"/>
    <property type="match status" value="1"/>
</dbReference>
<keyword evidence="3" id="KW-0804">Transcription</keyword>